<accession>A0A940DEJ3</accession>
<dbReference type="NCBIfam" id="TIGR01376">
    <property type="entry name" value="POMP_repeat"/>
    <property type="match status" value="1"/>
</dbReference>
<dbReference type="GO" id="GO:0005576">
    <property type="term" value="C:extracellular region"/>
    <property type="evidence" value="ECO:0007669"/>
    <property type="project" value="UniProtKB-SubCell"/>
</dbReference>
<dbReference type="SMART" id="SM00869">
    <property type="entry name" value="Autotransporter"/>
    <property type="match status" value="1"/>
</dbReference>
<evidence type="ECO:0000313" key="11">
    <source>
        <dbReference type="Proteomes" id="UP000721442"/>
    </source>
</evidence>
<organism evidence="10 11">
    <name type="scientific">Candidatus Enterousia excrementavium</name>
    <dbReference type="NCBI Taxonomy" id="2840789"/>
    <lineage>
        <taxon>Bacteria</taxon>
        <taxon>Pseudomonadati</taxon>
        <taxon>Pseudomonadota</taxon>
        <taxon>Alphaproteobacteria</taxon>
        <taxon>Candidatus Enterousia</taxon>
    </lineage>
</organism>
<dbReference type="GO" id="GO:0009279">
    <property type="term" value="C:cell outer membrane"/>
    <property type="evidence" value="ECO:0007669"/>
    <property type="project" value="UniProtKB-SubCell"/>
</dbReference>
<evidence type="ECO:0000256" key="7">
    <source>
        <dbReference type="ARBA" id="ARBA00023237"/>
    </source>
</evidence>
<evidence type="ECO:0000256" key="8">
    <source>
        <dbReference type="SAM" id="SignalP"/>
    </source>
</evidence>
<reference evidence="10" key="1">
    <citation type="submission" date="2020-10" db="EMBL/GenBank/DDBJ databases">
        <authorList>
            <person name="Gilroy R."/>
        </authorList>
    </citation>
    <scope>NUCLEOTIDE SEQUENCE</scope>
    <source>
        <strain evidence="10">B1-16210</strain>
    </source>
</reference>
<evidence type="ECO:0000259" key="9">
    <source>
        <dbReference type="PROSITE" id="PS51208"/>
    </source>
</evidence>
<dbReference type="InterPro" id="IPR005546">
    <property type="entry name" value="Autotransporte_beta"/>
</dbReference>
<gene>
    <name evidence="10" type="ORF">IAC77_01065</name>
</gene>
<feature type="signal peptide" evidence="8">
    <location>
        <begin position="1"/>
        <end position="27"/>
    </location>
</feature>
<feature type="domain" description="Autotransporter" evidence="9">
    <location>
        <begin position="762"/>
        <end position="1021"/>
    </location>
</feature>
<evidence type="ECO:0000256" key="3">
    <source>
        <dbReference type="ARBA" id="ARBA00004613"/>
    </source>
</evidence>
<proteinExistence type="predicted"/>
<dbReference type="SUPFAM" id="SSF103515">
    <property type="entry name" value="Autotransporter"/>
    <property type="match status" value="1"/>
</dbReference>
<dbReference type="Pfam" id="PF03797">
    <property type="entry name" value="Autotransporter"/>
    <property type="match status" value="1"/>
</dbReference>
<sequence>MSAYKRLTDLVKICSVLPALAIMPAFADDGAPFTLTDGYVFQNQSQGAVGAGDPAYENAGGLTITYGANLPADGIVNNVSFINNSSVYSGGAMKALNGFTAGDGWKFKDNTSEKISGGLYIKLLETLKGQPIQNLNRDVVIGDNWEFSGNKSAWLGGALGIEAAATVTIGDGAVFEDNSSDTDGGAVAVWTDSNDGDVTSGTTVNFGSVEFSGNTAGNRGGALANLNNDESPTSFVNTVNIGAGSLFTENSANMGGAIYNMGTMSVSGVFDDNDADTRGGAIHNMGNMTVTRDALFTDNEANFGGAIWNEGTLSFADGTTRIVFAGNDALAGNSGGGGAIYNKGHIDEISHMLFQGNNGYNGGAINNGVNEGKAGTVGAIKNSTFVNNSGGNGGAVRNQNIINTIDTVYFQGNVANSGGAFWNGTLGSVVDSMTNVSFIQNAATGGNQQGGAINNAGKITVLSDSSFTGNQAGKIGGAIANVNPSTGGDTSARAIINLSDVTFDSNVAGVSGGAIYNDVRGDITLSGNNSFANNYANGKLNDIHNLGTLAVSGGVTKLSGGITGDTGALTIANGATLDIGTSAITQQSVTIDGGTLAASLLNSSNYGKVSADTITAESGTLKLNIGGAGTYKIFVGDDVNVDGLTVDAGSVYNVTNNGADGIVVATKSVADIAKDTGLSNQGAANIAALANSQNAAVNTISLRAQQELAAGNVDYVESETAKLNPDNKPVTQSVASSVQNQVMALAAGRMSGGSVGRSGGDAANIDYGIWAQGLYNRSKYNGKFTGDTTGISVGADALIDGKYTLGIGYAYNSTDVDANSRDTSIDSSSLFVYGQYKPSQWFVNAALNYTMADYTENATAFQYSVQAAEYDVDSFGGQVMTGYDFASGLTPEVGARYLHISQDSYESVLGRVEAADTDYLTGVAGLRYTFDVAMDRETVIRPELRAAATYDFVSDAAVATVVAPGNVSYVIDADRLSRFGGEFGIGVTAEYRGLEISLNYDLDLHEDYTSQTGMLKFRYDF</sequence>
<feature type="chain" id="PRO_5037900759" evidence="8">
    <location>
        <begin position="28"/>
        <end position="1021"/>
    </location>
</feature>
<name>A0A940DEJ3_9PROT</name>
<keyword evidence="4" id="KW-0964">Secreted</keyword>
<dbReference type="EMBL" id="JADINE010000016">
    <property type="protein sequence ID" value="MBO8407034.1"/>
    <property type="molecule type" value="Genomic_DNA"/>
</dbReference>
<comment type="subcellular location">
    <subcellularLocation>
        <location evidence="1">Cell envelope</location>
    </subcellularLocation>
    <subcellularLocation>
        <location evidence="2">Cell outer membrane</location>
    </subcellularLocation>
    <subcellularLocation>
        <location evidence="3">Secreted</location>
    </subcellularLocation>
</comment>
<comment type="caution">
    <text evidence="10">The sequence shown here is derived from an EMBL/GenBank/DDBJ whole genome shotgun (WGS) entry which is preliminary data.</text>
</comment>
<dbReference type="PROSITE" id="PS51208">
    <property type="entry name" value="AUTOTRANSPORTER"/>
    <property type="match status" value="1"/>
</dbReference>
<keyword evidence="6" id="KW-0472">Membrane</keyword>
<dbReference type="Gene3D" id="2.40.128.130">
    <property type="entry name" value="Autotransporter beta-domain"/>
    <property type="match status" value="1"/>
</dbReference>
<evidence type="ECO:0000256" key="5">
    <source>
        <dbReference type="ARBA" id="ARBA00022729"/>
    </source>
</evidence>
<dbReference type="Pfam" id="PF02415">
    <property type="entry name" value="Chlam_PMP"/>
    <property type="match status" value="3"/>
</dbReference>
<evidence type="ECO:0000256" key="2">
    <source>
        <dbReference type="ARBA" id="ARBA00004442"/>
    </source>
</evidence>
<dbReference type="InterPro" id="IPR003368">
    <property type="entry name" value="POMP_repeat"/>
</dbReference>
<evidence type="ECO:0000313" key="10">
    <source>
        <dbReference type="EMBL" id="MBO8407034.1"/>
    </source>
</evidence>
<keyword evidence="7" id="KW-0998">Cell outer membrane</keyword>
<dbReference type="InterPro" id="IPR036709">
    <property type="entry name" value="Autotransporte_beta_dom_sf"/>
</dbReference>
<evidence type="ECO:0000256" key="1">
    <source>
        <dbReference type="ARBA" id="ARBA00004196"/>
    </source>
</evidence>
<evidence type="ECO:0000256" key="4">
    <source>
        <dbReference type="ARBA" id="ARBA00022525"/>
    </source>
</evidence>
<protein>
    <submittedName>
        <fullName evidence="10">Autotransporter domain-containing protein</fullName>
    </submittedName>
</protein>
<evidence type="ECO:0000256" key="6">
    <source>
        <dbReference type="ARBA" id="ARBA00023136"/>
    </source>
</evidence>
<dbReference type="AlphaFoldDB" id="A0A940DEJ3"/>
<keyword evidence="5 8" id="KW-0732">Signal</keyword>
<reference evidence="10" key="2">
    <citation type="journal article" date="2021" name="PeerJ">
        <title>Extensive microbial diversity within the chicken gut microbiome revealed by metagenomics and culture.</title>
        <authorList>
            <person name="Gilroy R."/>
            <person name="Ravi A."/>
            <person name="Getino M."/>
            <person name="Pursley I."/>
            <person name="Horton D.L."/>
            <person name="Alikhan N.F."/>
            <person name="Baker D."/>
            <person name="Gharbi K."/>
            <person name="Hall N."/>
            <person name="Watson M."/>
            <person name="Adriaenssens E.M."/>
            <person name="Foster-Nyarko E."/>
            <person name="Jarju S."/>
            <person name="Secka A."/>
            <person name="Antonio M."/>
            <person name="Oren A."/>
            <person name="Chaudhuri R.R."/>
            <person name="La Ragione R."/>
            <person name="Hildebrand F."/>
            <person name="Pallen M.J."/>
        </authorList>
    </citation>
    <scope>NUCLEOTIDE SEQUENCE</scope>
    <source>
        <strain evidence="10">B1-16210</strain>
    </source>
</reference>
<dbReference type="Proteomes" id="UP000721442">
    <property type="component" value="Unassembled WGS sequence"/>
</dbReference>